<comment type="function">
    <text evidence="16 19">Component of the acetyl coenzyme A carboxylase (ACC) complex. Biotin carboxylase (BC) catalyzes the carboxylation of biotin on its carrier protein (BCCP) and then the CO(2) group is transferred by the transcarboxylase to acetyl-CoA to form malonyl-CoA.</text>
</comment>
<comment type="catalytic activity">
    <reaction evidence="17 18">
        <text>N(6)-carboxybiotinyl-L-lysyl-[protein] + acetyl-CoA = N(6)-biotinyl-L-lysyl-[protein] + malonyl-CoA</text>
        <dbReference type="Rhea" id="RHEA:54728"/>
        <dbReference type="Rhea" id="RHEA-COMP:10505"/>
        <dbReference type="Rhea" id="RHEA-COMP:10506"/>
        <dbReference type="ChEBI" id="CHEBI:57288"/>
        <dbReference type="ChEBI" id="CHEBI:57384"/>
        <dbReference type="ChEBI" id="CHEBI:83144"/>
        <dbReference type="ChEBI" id="CHEBI:83145"/>
        <dbReference type="EC" id="2.1.3.15"/>
    </reaction>
</comment>
<feature type="binding site" evidence="19">
    <location>
        <position position="21"/>
    </location>
    <ligand>
        <name>Zn(2+)</name>
        <dbReference type="ChEBI" id="CHEBI:29105"/>
    </ligand>
</feature>
<dbReference type="HAMAP" id="MF_00823">
    <property type="entry name" value="AcetylCoA_CT_alpha"/>
    <property type="match status" value="1"/>
</dbReference>
<evidence type="ECO:0000259" key="22">
    <source>
        <dbReference type="PROSITE" id="PS50989"/>
    </source>
</evidence>
<organism evidence="23 24">
    <name type="scientific">Nocardia thailandica</name>
    <dbReference type="NCBI Taxonomy" id="257275"/>
    <lineage>
        <taxon>Bacteria</taxon>
        <taxon>Bacillati</taxon>
        <taxon>Actinomycetota</taxon>
        <taxon>Actinomycetes</taxon>
        <taxon>Mycobacteriales</taxon>
        <taxon>Nocardiaceae</taxon>
        <taxon>Nocardia</taxon>
    </lineage>
</organism>
<dbReference type="SUPFAM" id="SSF52096">
    <property type="entry name" value="ClpP/crotonase"/>
    <property type="match status" value="2"/>
</dbReference>
<comment type="similarity">
    <text evidence="3 19">Belongs to the AccD/PCCB family.</text>
</comment>
<feature type="domain" description="CoA carboxyltransferase N-terminal" evidence="21">
    <location>
        <begin position="14"/>
        <end position="283"/>
    </location>
</feature>
<evidence type="ECO:0000313" key="23">
    <source>
        <dbReference type="EMBL" id="MFF0543611.1"/>
    </source>
</evidence>
<protein>
    <recommendedName>
        <fullName evidence="18 19">Multifunctional fusion protein</fullName>
    </recommendedName>
    <domain>
        <recommendedName>
            <fullName evidence="18">Acetyl-coenzyme A carboxylase carboxyl transferase subunit alpha</fullName>
            <shortName evidence="18">ACCase subunit alpha</shortName>
            <shortName evidence="18">Acetyl-CoA carboxylase carboxyltransferase subunit alpha</shortName>
            <ecNumber evidence="18">2.1.3.15</ecNumber>
        </recommendedName>
    </domain>
    <domain>
        <recommendedName>
            <fullName evidence="19">Acetyl-coenzyme A carboxylase carboxyl transferase subunit beta</fullName>
            <shortName evidence="19">ACCase subunit beta</shortName>
            <shortName evidence="19">Acetyl-CoA carboxylase carboxyltransferase subunit beta</shortName>
        </recommendedName>
    </domain>
</protein>
<evidence type="ECO:0000256" key="19">
    <source>
        <dbReference type="HAMAP-Rule" id="MF_01395"/>
    </source>
</evidence>
<evidence type="ECO:0000256" key="7">
    <source>
        <dbReference type="ARBA" id="ARBA00022490"/>
    </source>
</evidence>
<evidence type="ECO:0000256" key="14">
    <source>
        <dbReference type="ARBA" id="ARBA00023098"/>
    </source>
</evidence>
<comment type="cofactor">
    <cofactor evidence="19">
        <name>Zn(2+)</name>
        <dbReference type="ChEBI" id="CHEBI:29105"/>
    </cofactor>
    <text evidence="19">Binds 1 zinc ion per subunit.</text>
</comment>
<evidence type="ECO:0000256" key="12">
    <source>
        <dbReference type="ARBA" id="ARBA00022832"/>
    </source>
</evidence>
<keyword evidence="11 19" id="KW-0863">Zinc-finger</keyword>
<gene>
    <name evidence="18" type="primary">accA</name>
    <name evidence="19" type="synonym">accD</name>
    <name evidence="23" type="ORF">ACFYTF_12325</name>
</gene>
<keyword evidence="9 18" id="KW-0808">Transferase</keyword>
<accession>A0ABW6PMH0</accession>
<dbReference type="PROSITE" id="PS50980">
    <property type="entry name" value="COA_CT_NTER"/>
    <property type="match status" value="1"/>
</dbReference>
<evidence type="ECO:0000256" key="10">
    <source>
        <dbReference type="ARBA" id="ARBA00022741"/>
    </source>
</evidence>
<comment type="similarity">
    <text evidence="4">In the C-terminal section; belongs to the AccA family.</text>
</comment>
<dbReference type="InterPro" id="IPR001095">
    <property type="entry name" value="Acetyl_CoA_COase_a_su"/>
</dbReference>
<evidence type="ECO:0000256" key="11">
    <source>
        <dbReference type="ARBA" id="ARBA00022771"/>
    </source>
</evidence>
<comment type="subunit">
    <text evidence="18">Acetyl-CoA carboxylase is a heterohexamer composed of biotin carboxyl carrier protein (AccB), biotin carboxylase (AccC) and two subunits each of ACCase subunit alpha (AccA) and ACCase subunit beta (AccD).</text>
</comment>
<evidence type="ECO:0000256" key="4">
    <source>
        <dbReference type="ARBA" id="ARBA00006276"/>
    </source>
</evidence>
<evidence type="ECO:0000256" key="15">
    <source>
        <dbReference type="ARBA" id="ARBA00023160"/>
    </source>
</evidence>
<evidence type="ECO:0000256" key="17">
    <source>
        <dbReference type="ARBA" id="ARBA00049152"/>
    </source>
</evidence>
<comment type="similarity">
    <text evidence="5">In the N-terminal section; belongs to the AccD/PCCB family.</text>
</comment>
<dbReference type="NCBIfam" id="NF041504">
    <property type="entry name" value="AccA_sub"/>
    <property type="match status" value="1"/>
</dbReference>
<dbReference type="NCBIfam" id="TIGR00515">
    <property type="entry name" value="accD"/>
    <property type="match status" value="1"/>
</dbReference>
<keyword evidence="12 18" id="KW-0276">Fatty acid metabolism</keyword>
<evidence type="ECO:0000256" key="9">
    <source>
        <dbReference type="ARBA" id="ARBA00022679"/>
    </source>
</evidence>
<evidence type="ECO:0000256" key="1">
    <source>
        <dbReference type="ARBA" id="ARBA00004496"/>
    </source>
</evidence>
<comment type="pathway">
    <text evidence="2 18">Lipid metabolism; malonyl-CoA biosynthesis; malonyl-CoA from acetyl-CoA: step 1/1.</text>
</comment>
<dbReference type="GO" id="GO:0016740">
    <property type="term" value="F:transferase activity"/>
    <property type="evidence" value="ECO:0007669"/>
    <property type="project" value="UniProtKB-KW"/>
</dbReference>
<evidence type="ECO:0000256" key="3">
    <source>
        <dbReference type="ARBA" id="ARBA00006102"/>
    </source>
</evidence>
<feature type="zinc finger region" description="C4-type" evidence="19">
    <location>
        <begin position="18"/>
        <end position="40"/>
    </location>
</feature>
<keyword evidence="15 18" id="KW-0275">Fatty acid biosynthesis</keyword>
<name>A0ABW6PMH0_9NOCA</name>
<dbReference type="HAMAP" id="MF_01395">
    <property type="entry name" value="AcetylCoA_CT_beta"/>
    <property type="match status" value="1"/>
</dbReference>
<comment type="subunit">
    <text evidence="6">Acetyl-CoA carboxylase is a heterotetramer composed of biotin carboxyl carrier protein (AccB), biotin carboxylase (AccC) and two subunits of ACCase subunit beta/alpha.</text>
</comment>
<dbReference type="PRINTS" id="PR01070">
    <property type="entry name" value="ACCCTRFRASEB"/>
</dbReference>
<dbReference type="InterPro" id="IPR011762">
    <property type="entry name" value="COA_CT_N"/>
</dbReference>
<feature type="binding site" evidence="19">
    <location>
        <position position="18"/>
    </location>
    <ligand>
        <name>Zn(2+)</name>
        <dbReference type="ChEBI" id="CHEBI:29105"/>
    </ligand>
</feature>
<evidence type="ECO:0000256" key="16">
    <source>
        <dbReference type="ARBA" id="ARBA00025280"/>
    </source>
</evidence>
<evidence type="ECO:0000256" key="2">
    <source>
        <dbReference type="ARBA" id="ARBA00004956"/>
    </source>
</evidence>
<evidence type="ECO:0000313" key="24">
    <source>
        <dbReference type="Proteomes" id="UP001601444"/>
    </source>
</evidence>
<keyword evidence="19" id="KW-0862">Zinc</keyword>
<keyword evidence="13 18" id="KW-0067">ATP-binding</keyword>
<evidence type="ECO:0000256" key="8">
    <source>
        <dbReference type="ARBA" id="ARBA00022516"/>
    </source>
</evidence>
<keyword evidence="24" id="KW-1185">Reference proteome</keyword>
<comment type="subcellular location">
    <subcellularLocation>
        <location evidence="1 18">Cytoplasm</location>
    </subcellularLocation>
</comment>
<dbReference type="Gene3D" id="3.90.226.10">
    <property type="entry name" value="2-enoyl-CoA Hydratase, Chain A, domain 1"/>
    <property type="match status" value="2"/>
</dbReference>
<dbReference type="InterPro" id="IPR011763">
    <property type="entry name" value="COA_CT_C"/>
</dbReference>
<evidence type="ECO:0000259" key="21">
    <source>
        <dbReference type="PROSITE" id="PS50980"/>
    </source>
</evidence>
<comment type="caution">
    <text evidence="23">The sequence shown here is derived from an EMBL/GenBank/DDBJ whole genome shotgun (WGS) entry which is preliminary data.</text>
</comment>
<feature type="domain" description="CoA carboxyltransferase C-terminal" evidence="22">
    <location>
        <begin position="287"/>
        <end position="531"/>
    </location>
</feature>
<dbReference type="PANTHER" id="PTHR42853">
    <property type="entry name" value="ACETYL-COENZYME A CARBOXYLASE CARBOXYL TRANSFERASE SUBUNIT ALPHA"/>
    <property type="match status" value="1"/>
</dbReference>
<keyword evidence="14 18" id="KW-0443">Lipid metabolism</keyword>
<evidence type="ECO:0000256" key="13">
    <source>
        <dbReference type="ARBA" id="ARBA00022840"/>
    </source>
</evidence>
<proteinExistence type="inferred from homology"/>
<dbReference type="Proteomes" id="UP001601444">
    <property type="component" value="Unassembled WGS sequence"/>
</dbReference>
<reference evidence="23 24" key="1">
    <citation type="submission" date="2024-10" db="EMBL/GenBank/DDBJ databases">
        <title>The Natural Products Discovery Center: Release of the First 8490 Sequenced Strains for Exploring Actinobacteria Biosynthetic Diversity.</title>
        <authorList>
            <person name="Kalkreuter E."/>
            <person name="Kautsar S.A."/>
            <person name="Yang D."/>
            <person name="Bader C.D."/>
            <person name="Teijaro C.N."/>
            <person name="Fluegel L."/>
            <person name="Davis C.M."/>
            <person name="Simpson J.R."/>
            <person name="Lauterbach L."/>
            <person name="Steele A.D."/>
            <person name="Gui C."/>
            <person name="Meng S."/>
            <person name="Li G."/>
            <person name="Viehrig K."/>
            <person name="Ye F."/>
            <person name="Su P."/>
            <person name="Kiefer A.F."/>
            <person name="Nichols A."/>
            <person name="Cepeda A.J."/>
            <person name="Yan W."/>
            <person name="Fan B."/>
            <person name="Jiang Y."/>
            <person name="Adhikari A."/>
            <person name="Zheng C.-J."/>
            <person name="Schuster L."/>
            <person name="Cowan T.M."/>
            <person name="Smanski M.J."/>
            <person name="Chevrette M.G."/>
            <person name="De Carvalho L.P.S."/>
            <person name="Shen B."/>
        </authorList>
    </citation>
    <scope>NUCLEOTIDE SEQUENCE [LARGE SCALE GENOMIC DNA]</scope>
    <source>
        <strain evidence="23 24">NPDC004045</strain>
    </source>
</reference>
<dbReference type="RefSeq" id="WP_052314222.1">
    <property type="nucleotide sequence ID" value="NZ_JBIAMX010000006.1"/>
</dbReference>
<feature type="binding site" evidence="19">
    <location>
        <position position="37"/>
    </location>
    <ligand>
        <name>Zn(2+)</name>
        <dbReference type="ChEBI" id="CHEBI:29105"/>
    </ligand>
</feature>
<dbReference type="Pfam" id="PF03255">
    <property type="entry name" value="ACCA"/>
    <property type="match status" value="1"/>
</dbReference>
<evidence type="ECO:0000256" key="6">
    <source>
        <dbReference type="ARBA" id="ARBA00011664"/>
    </source>
</evidence>
<comment type="function">
    <text evidence="18">Component of the acetyl coenzyme A carboxylase (ACC) complex. First, biotin carboxylase catalyzes the carboxylation of biotin on its carrier protein (BCCP) and then the CO(2) group is transferred by the carboxyltransferase to acetyl-CoA to form malonyl-CoA.</text>
</comment>
<dbReference type="PANTHER" id="PTHR42853:SF3">
    <property type="entry name" value="ACETYL-COENZYME A CARBOXYLASE CARBOXYL TRANSFERASE SUBUNIT ALPHA, CHLOROPLASTIC"/>
    <property type="match status" value="1"/>
</dbReference>
<dbReference type="InterPro" id="IPR000438">
    <property type="entry name" value="Acetyl_CoA_COase_Trfase_b_su"/>
</dbReference>
<dbReference type="PROSITE" id="PS50989">
    <property type="entry name" value="COA_CT_CTER"/>
    <property type="match status" value="1"/>
</dbReference>
<feature type="region of interest" description="Disordered" evidence="20">
    <location>
        <begin position="272"/>
        <end position="294"/>
    </location>
</feature>
<comment type="similarity">
    <text evidence="18">Belongs to the AccA family.</text>
</comment>
<keyword evidence="10 18" id="KW-0547">Nucleotide-binding</keyword>
<evidence type="ECO:0000256" key="5">
    <source>
        <dbReference type="ARBA" id="ARBA00010284"/>
    </source>
</evidence>
<sequence length="568" mass="59206">MTVLDTAAATTGAAWELCPSCAAMIYRKRYDRAGRVCPECDAHGTLTADERIDQLLDPGTASPIGAAATVADPLAFADTKPYPRRLREAAARTGLDEAVRCVRGALDGTPVVLAVMDFRFLGGSLGSAVGEAITAAAETALAERAPLIIVTASGGARMQEGILALMQMAKTSRALRRLDDAGVLTISVVTDPTYGGVAASFATSTDIIVAEPGARLGFAGPRVIAQTIGQTLPPGFQTAEFLLEHGIVDMICHRNSLRARLSRLVGFTVRGARRPGPGDPGAVRTDPAALPERAPWDSVRAARRLGRPTTLDHLAAAFDDFTELHGDRMSADCPAMITGLARLDGMPVAVAGTQKGHTAGELTARNYGMPTPAGYRKAARLFRLAAKLGLPVVTLVDTAGAYPGIEAEERGQAVAIAESLKLLAGLPVPVVCVITGEGGSGGALALAVADRVLMCENAVYSVISPEGCASILWKDAAAAPRAAAALRVDARSLLELGVADAVVPEPEGGADRDPLAASALLRRALTQAVAELRAWPSAELIAQRHHRFRAFGQAHTPDRTTARQGDPR</sequence>
<dbReference type="NCBIfam" id="TIGR00513">
    <property type="entry name" value="accA"/>
    <property type="match status" value="1"/>
</dbReference>
<feature type="binding site" evidence="19">
    <location>
        <position position="40"/>
    </location>
    <ligand>
        <name>Zn(2+)</name>
        <dbReference type="ChEBI" id="CHEBI:29105"/>
    </ligand>
</feature>
<keyword evidence="8 18" id="KW-0444">Lipid biosynthesis</keyword>
<evidence type="ECO:0000256" key="18">
    <source>
        <dbReference type="HAMAP-Rule" id="MF_00823"/>
    </source>
</evidence>
<dbReference type="EC" id="2.1.3.15" evidence="18"/>
<keyword evidence="19" id="KW-0479">Metal-binding</keyword>
<dbReference type="InterPro" id="IPR029045">
    <property type="entry name" value="ClpP/crotonase-like_dom_sf"/>
</dbReference>
<evidence type="ECO:0000256" key="20">
    <source>
        <dbReference type="SAM" id="MobiDB-lite"/>
    </source>
</evidence>
<keyword evidence="7 18" id="KW-0963">Cytoplasm</keyword>
<dbReference type="EMBL" id="JBIAMX010000006">
    <property type="protein sequence ID" value="MFF0543611.1"/>
    <property type="molecule type" value="Genomic_DNA"/>
</dbReference>